<dbReference type="PROSITE" id="PS51352">
    <property type="entry name" value="THIOREDOXIN_2"/>
    <property type="match status" value="1"/>
</dbReference>
<dbReference type="Gene3D" id="3.40.30.10">
    <property type="entry name" value="Glutaredoxin"/>
    <property type="match status" value="1"/>
</dbReference>
<gene>
    <name evidence="3" type="ORF">DI526_15890</name>
</gene>
<dbReference type="InterPro" id="IPR041205">
    <property type="entry name" value="ScsC_N"/>
</dbReference>
<feature type="signal peptide" evidence="1">
    <location>
        <begin position="1"/>
        <end position="22"/>
    </location>
</feature>
<dbReference type="PANTHER" id="PTHR35272:SF3">
    <property type="entry name" value="THIOL:DISULFIDE INTERCHANGE PROTEIN DSBC"/>
    <property type="match status" value="1"/>
</dbReference>
<organism evidence="3 4">
    <name type="scientific">Caulobacter segnis</name>
    <dbReference type="NCBI Taxonomy" id="88688"/>
    <lineage>
        <taxon>Bacteria</taxon>
        <taxon>Pseudomonadati</taxon>
        <taxon>Pseudomonadota</taxon>
        <taxon>Alphaproteobacteria</taxon>
        <taxon>Caulobacterales</taxon>
        <taxon>Caulobacteraceae</taxon>
        <taxon>Caulobacter</taxon>
    </lineage>
</organism>
<dbReference type="CDD" id="cd03023">
    <property type="entry name" value="DsbA_Com1_like"/>
    <property type="match status" value="1"/>
</dbReference>
<dbReference type="InterPro" id="IPR013766">
    <property type="entry name" value="Thioredoxin_domain"/>
</dbReference>
<dbReference type="EMBL" id="QFQZ01000055">
    <property type="protein sequence ID" value="PZR32700.1"/>
    <property type="molecule type" value="Genomic_DNA"/>
</dbReference>
<name>A0A2W5UYH1_9CAUL</name>
<feature type="domain" description="Thioredoxin" evidence="2">
    <location>
        <begin position="55"/>
        <end position="242"/>
    </location>
</feature>
<dbReference type="InterPro" id="IPR001853">
    <property type="entry name" value="DSBA-like_thioredoxin_dom"/>
</dbReference>
<accession>A0A2W5UYH1</accession>
<evidence type="ECO:0000256" key="1">
    <source>
        <dbReference type="SAM" id="SignalP"/>
    </source>
</evidence>
<evidence type="ECO:0000259" key="2">
    <source>
        <dbReference type="PROSITE" id="PS51352"/>
    </source>
</evidence>
<protein>
    <submittedName>
        <fullName evidence="3">Disulfide bond formation protein DsbA</fullName>
    </submittedName>
</protein>
<dbReference type="InterPro" id="IPR051470">
    <property type="entry name" value="Thiol:disulfide_interchange"/>
</dbReference>
<comment type="caution">
    <text evidence="3">The sequence shown here is derived from an EMBL/GenBank/DDBJ whole genome shotgun (WGS) entry which is preliminary data.</text>
</comment>
<dbReference type="AlphaFoldDB" id="A0A2W5UYH1"/>
<dbReference type="InterPro" id="IPR036249">
    <property type="entry name" value="Thioredoxin-like_sf"/>
</dbReference>
<proteinExistence type="predicted"/>
<dbReference type="PROSITE" id="PS51257">
    <property type="entry name" value="PROKAR_LIPOPROTEIN"/>
    <property type="match status" value="1"/>
</dbReference>
<reference evidence="3 4" key="1">
    <citation type="submission" date="2017-08" db="EMBL/GenBank/DDBJ databases">
        <title>Infants hospitalized years apart are colonized by the same room-sourced microbial strains.</title>
        <authorList>
            <person name="Brooks B."/>
            <person name="Olm M.R."/>
            <person name="Firek B.A."/>
            <person name="Baker R."/>
            <person name="Thomas B.C."/>
            <person name="Morowitz M.J."/>
            <person name="Banfield J.F."/>
        </authorList>
    </citation>
    <scope>NUCLEOTIDE SEQUENCE [LARGE SCALE GENOMIC DNA]</scope>
    <source>
        <strain evidence="3">S2_003_000_R2_4</strain>
    </source>
</reference>
<dbReference type="SUPFAM" id="SSF52833">
    <property type="entry name" value="Thioredoxin-like"/>
    <property type="match status" value="1"/>
</dbReference>
<sequence length="248" mass="26596">MTLFRRAATLALPLAVSSLVLAGCERPDAKPSDRFGEKVRAYLLEHPEVLMEASQKLQEKQANQQAASAQKAIGQYRQAIERDPRDVVINPAGTVTVTEFFDYRCGYCKHAAPEIIDLVQKNPDIRLVLKDFVIFGRDSEAAARLMLGAKDQGKSLELYKALMAENALDAATALRVAQGLGIDLAKAKAAGESQAVTQHLADTEALAKTLALQGTPAFVVGDTLIPGADINALKLAIEQTRASKAKAG</sequence>
<dbReference type="Proteomes" id="UP000249393">
    <property type="component" value="Unassembled WGS sequence"/>
</dbReference>
<evidence type="ECO:0000313" key="4">
    <source>
        <dbReference type="Proteomes" id="UP000249393"/>
    </source>
</evidence>
<feature type="chain" id="PRO_5015962908" evidence="1">
    <location>
        <begin position="23"/>
        <end position="248"/>
    </location>
</feature>
<evidence type="ECO:0000313" key="3">
    <source>
        <dbReference type="EMBL" id="PZR32700.1"/>
    </source>
</evidence>
<dbReference type="Pfam" id="PF18312">
    <property type="entry name" value="ScsC_N"/>
    <property type="match status" value="1"/>
</dbReference>
<dbReference type="Pfam" id="PF01323">
    <property type="entry name" value="DSBA"/>
    <property type="match status" value="1"/>
</dbReference>
<dbReference type="RefSeq" id="WP_304280070.1">
    <property type="nucleotide sequence ID" value="NZ_QFQZ01000055.1"/>
</dbReference>
<dbReference type="GO" id="GO:0016491">
    <property type="term" value="F:oxidoreductase activity"/>
    <property type="evidence" value="ECO:0007669"/>
    <property type="project" value="InterPro"/>
</dbReference>
<dbReference type="PANTHER" id="PTHR35272">
    <property type="entry name" value="THIOL:DISULFIDE INTERCHANGE PROTEIN DSBC-RELATED"/>
    <property type="match status" value="1"/>
</dbReference>
<keyword evidence="1" id="KW-0732">Signal</keyword>